<gene>
    <name evidence="2" type="ORF">Cspa_c38720</name>
</gene>
<evidence type="ECO:0000313" key="3">
    <source>
        <dbReference type="Proteomes" id="UP000011728"/>
    </source>
</evidence>
<dbReference type="RefSeq" id="WP_015393945.1">
    <property type="nucleotide sequence ID" value="NC_020291.1"/>
</dbReference>
<accession>M1N2D1</accession>
<feature type="transmembrane region" description="Helical" evidence="1">
    <location>
        <begin position="6"/>
        <end position="28"/>
    </location>
</feature>
<keyword evidence="1" id="KW-0812">Transmembrane</keyword>
<sequence length="193" mass="22322">MISFIQANLNILIFIFLLLLTIDSFLLLNKYRKYIESLPNLIISYDIFKSYFINAPNYYENNLIIVYLTLKNLSTTSLDIVEIKLIDESNSYSAIIPEVRDKCYKNEILLINDDEADPKTININILSENILMNKNISSHNDQKGYVVFENLPEIVSAKNYKLVIEVSGKTKKAFEKDITINPIDTEFHAINEK</sequence>
<dbReference type="HOGENOM" id="CLU_124340_0_0_9"/>
<keyword evidence="1" id="KW-1133">Transmembrane helix</keyword>
<proteinExistence type="predicted"/>
<dbReference type="AlphaFoldDB" id="M1N2D1"/>
<evidence type="ECO:0000256" key="1">
    <source>
        <dbReference type="SAM" id="Phobius"/>
    </source>
</evidence>
<dbReference type="eggNOG" id="ENOG5030GGZ">
    <property type="taxonomic scope" value="Bacteria"/>
</dbReference>
<evidence type="ECO:0000313" key="2">
    <source>
        <dbReference type="EMBL" id="AGF57632.1"/>
    </source>
</evidence>
<name>M1N2D1_9CLOT</name>
<dbReference type="PATRIC" id="fig|931276.5.peg.3905"/>
<dbReference type="Proteomes" id="UP000011728">
    <property type="component" value="Chromosome"/>
</dbReference>
<reference evidence="2 3" key="1">
    <citation type="submission" date="2013-02" db="EMBL/GenBank/DDBJ databases">
        <title>Genome sequence of Clostridium saccharoperbutylacetonicum N1-4(HMT).</title>
        <authorList>
            <person name="Poehlein A."/>
            <person name="Daniel R."/>
        </authorList>
    </citation>
    <scope>NUCLEOTIDE SEQUENCE [LARGE SCALE GENOMIC DNA]</scope>
    <source>
        <strain evidence="3">N1-4(HMT)</strain>
    </source>
</reference>
<dbReference type="KEGG" id="csr:Cspa_c38720"/>
<organism evidence="2 3">
    <name type="scientific">Clostridium saccharoperbutylacetonicum N1-4(HMT)</name>
    <dbReference type="NCBI Taxonomy" id="931276"/>
    <lineage>
        <taxon>Bacteria</taxon>
        <taxon>Bacillati</taxon>
        <taxon>Bacillota</taxon>
        <taxon>Clostridia</taxon>
        <taxon>Eubacteriales</taxon>
        <taxon>Clostridiaceae</taxon>
        <taxon>Clostridium</taxon>
    </lineage>
</organism>
<evidence type="ECO:0008006" key="4">
    <source>
        <dbReference type="Google" id="ProtNLM"/>
    </source>
</evidence>
<protein>
    <recommendedName>
        <fullName evidence="4">DUF4352 domain-containing protein</fullName>
    </recommendedName>
</protein>
<keyword evidence="3" id="KW-1185">Reference proteome</keyword>
<dbReference type="EMBL" id="CP004121">
    <property type="protein sequence ID" value="AGF57632.1"/>
    <property type="molecule type" value="Genomic_DNA"/>
</dbReference>
<keyword evidence="1" id="KW-0472">Membrane</keyword>